<gene>
    <name evidence="3" type="ORF">F511_06697</name>
</gene>
<feature type="coiled-coil region" evidence="1">
    <location>
        <begin position="192"/>
        <end position="225"/>
    </location>
</feature>
<dbReference type="AlphaFoldDB" id="A0A2Z7B5D1"/>
<feature type="region of interest" description="Disordered" evidence="2">
    <location>
        <begin position="54"/>
        <end position="132"/>
    </location>
</feature>
<keyword evidence="3" id="KW-0808">Transferase</keyword>
<proteinExistence type="predicted"/>
<keyword evidence="1" id="KW-0175">Coiled coil</keyword>
<name>A0A2Z7B5D1_9LAMI</name>
<feature type="compositionally biased region" description="Basic and acidic residues" evidence="2">
    <location>
        <begin position="85"/>
        <end position="101"/>
    </location>
</feature>
<accession>A0A2Z7B5D1</accession>
<dbReference type="Proteomes" id="UP000250235">
    <property type="component" value="Unassembled WGS sequence"/>
</dbReference>
<keyword evidence="4" id="KW-1185">Reference proteome</keyword>
<evidence type="ECO:0000313" key="3">
    <source>
        <dbReference type="EMBL" id="KZV28777.1"/>
    </source>
</evidence>
<protein>
    <submittedName>
        <fullName evidence="3">TSL-kinase interacting protein 1-like</fullName>
    </submittedName>
</protein>
<reference evidence="3 4" key="1">
    <citation type="journal article" date="2015" name="Proc. Natl. Acad. Sci. U.S.A.">
        <title>The resurrection genome of Boea hygrometrica: A blueprint for survival of dehydration.</title>
        <authorList>
            <person name="Xiao L."/>
            <person name="Yang G."/>
            <person name="Zhang L."/>
            <person name="Yang X."/>
            <person name="Zhao S."/>
            <person name="Ji Z."/>
            <person name="Zhou Q."/>
            <person name="Hu M."/>
            <person name="Wang Y."/>
            <person name="Chen M."/>
            <person name="Xu Y."/>
            <person name="Jin H."/>
            <person name="Xiao X."/>
            <person name="Hu G."/>
            <person name="Bao F."/>
            <person name="Hu Y."/>
            <person name="Wan P."/>
            <person name="Li L."/>
            <person name="Deng X."/>
            <person name="Kuang T."/>
            <person name="Xiang C."/>
            <person name="Zhu J.K."/>
            <person name="Oliver M.J."/>
            <person name="He Y."/>
        </authorList>
    </citation>
    <scope>NUCLEOTIDE SEQUENCE [LARGE SCALE GENOMIC DNA]</scope>
    <source>
        <strain evidence="4">cv. XS01</strain>
    </source>
</reference>
<evidence type="ECO:0000313" key="4">
    <source>
        <dbReference type="Proteomes" id="UP000250235"/>
    </source>
</evidence>
<evidence type="ECO:0000256" key="1">
    <source>
        <dbReference type="SAM" id="Coils"/>
    </source>
</evidence>
<dbReference type="EMBL" id="KV010005">
    <property type="protein sequence ID" value="KZV28777.1"/>
    <property type="molecule type" value="Genomic_DNA"/>
</dbReference>
<dbReference type="GO" id="GO:0016301">
    <property type="term" value="F:kinase activity"/>
    <property type="evidence" value="ECO:0007669"/>
    <property type="project" value="UniProtKB-KW"/>
</dbReference>
<feature type="compositionally biased region" description="Acidic residues" evidence="2">
    <location>
        <begin position="284"/>
        <end position="305"/>
    </location>
</feature>
<sequence length="315" mass="35100">MHDKSYNAPELIQKDLICFLGFSRRGVELVGDLDERMGKTEMMKVMEEEARNLAAAGLSKKASKKRKVSTPAEKEARREKRKKKDASTSRARPEETIERGRASPPPTQMTEECPKPPPTITSSPVRKGPGRVHPLDYAEGSLVAYPSGVVATRQWLGGEVVKRVTRAHRTVKETSRSFDEAMGQHAEVLAWLEELEALRAREQRAAEAREEALKAEKEARAVEKEAMGKDDFLKSVKFDALCAKKAWVYFKHGFSGCLAQFQANGYPEEEHPASFLDVKQALADMDDQAEAEEGEEEEEEEEGDTDASPPSSPQP</sequence>
<feature type="region of interest" description="Disordered" evidence="2">
    <location>
        <begin position="272"/>
        <end position="315"/>
    </location>
</feature>
<evidence type="ECO:0000256" key="2">
    <source>
        <dbReference type="SAM" id="MobiDB-lite"/>
    </source>
</evidence>
<organism evidence="3 4">
    <name type="scientific">Dorcoceras hygrometricum</name>
    <dbReference type="NCBI Taxonomy" id="472368"/>
    <lineage>
        <taxon>Eukaryota</taxon>
        <taxon>Viridiplantae</taxon>
        <taxon>Streptophyta</taxon>
        <taxon>Embryophyta</taxon>
        <taxon>Tracheophyta</taxon>
        <taxon>Spermatophyta</taxon>
        <taxon>Magnoliopsida</taxon>
        <taxon>eudicotyledons</taxon>
        <taxon>Gunneridae</taxon>
        <taxon>Pentapetalae</taxon>
        <taxon>asterids</taxon>
        <taxon>lamiids</taxon>
        <taxon>Lamiales</taxon>
        <taxon>Gesneriaceae</taxon>
        <taxon>Didymocarpoideae</taxon>
        <taxon>Trichosporeae</taxon>
        <taxon>Loxocarpinae</taxon>
        <taxon>Dorcoceras</taxon>
    </lineage>
</organism>
<keyword evidence="3" id="KW-0418">Kinase</keyword>